<accession>A0A644T601</accession>
<keyword evidence="1" id="KW-1133">Transmembrane helix</keyword>
<dbReference type="EMBL" id="VSSQ01000017">
    <property type="protein sequence ID" value="MPL62280.1"/>
    <property type="molecule type" value="Genomic_DNA"/>
</dbReference>
<name>A0A644T601_9ZZZZ</name>
<sequence>MGNFFKLMWRKGWKFILILAVIWLIYFLITFFYPNTFNFLRNKNTSKQTYSTIEQVKIPLRYRIYNFFFNNSNLKGFSGRNNVNPTTTEILQEENVDTGPYVWGTETGATYRNKNFLLAEDLYVYPNIKKNAVAQNFRFDDVLVKEGGNNILKADTVITGEINTHYLNNPFFNIDIYDAAGSYLYSIYASGRILEEDPNLLTFSATNIASYNFYGYKGEGFLAIWTDNPEVESILISKITIE</sequence>
<gene>
    <name evidence="2" type="ORF">SDC9_07891</name>
</gene>
<organism evidence="2">
    <name type="scientific">bioreactor metagenome</name>
    <dbReference type="NCBI Taxonomy" id="1076179"/>
    <lineage>
        <taxon>unclassified sequences</taxon>
        <taxon>metagenomes</taxon>
        <taxon>ecological metagenomes</taxon>
    </lineage>
</organism>
<comment type="caution">
    <text evidence="2">The sequence shown here is derived from an EMBL/GenBank/DDBJ whole genome shotgun (WGS) entry which is preliminary data.</text>
</comment>
<keyword evidence="1" id="KW-0472">Membrane</keyword>
<evidence type="ECO:0000256" key="1">
    <source>
        <dbReference type="SAM" id="Phobius"/>
    </source>
</evidence>
<dbReference type="AlphaFoldDB" id="A0A644T601"/>
<keyword evidence="1" id="KW-0812">Transmembrane</keyword>
<reference evidence="2" key="1">
    <citation type="submission" date="2019-08" db="EMBL/GenBank/DDBJ databases">
        <authorList>
            <person name="Kucharzyk K."/>
            <person name="Murdoch R.W."/>
            <person name="Higgins S."/>
            <person name="Loffler F."/>
        </authorList>
    </citation>
    <scope>NUCLEOTIDE SEQUENCE</scope>
</reference>
<evidence type="ECO:0000313" key="2">
    <source>
        <dbReference type="EMBL" id="MPL62280.1"/>
    </source>
</evidence>
<proteinExistence type="predicted"/>
<feature type="transmembrane region" description="Helical" evidence="1">
    <location>
        <begin position="12"/>
        <end position="33"/>
    </location>
</feature>
<protein>
    <submittedName>
        <fullName evidence="2">Uncharacterized protein</fullName>
    </submittedName>
</protein>